<comment type="similarity">
    <text evidence="2 6">Belongs to the anelloviridae capsid protein family.</text>
</comment>
<dbReference type="KEGG" id="vg:33349979"/>
<keyword evidence="5 6" id="KW-0946">Virion</keyword>
<keyword evidence="4 6" id="KW-0167">Capsid protein</keyword>
<dbReference type="Proteomes" id="UP000204464">
    <property type="component" value="Segment"/>
</dbReference>
<comment type="subcellular location">
    <subcellularLocation>
        <location evidence="1 6">Virion</location>
    </subcellularLocation>
</comment>
<proteinExistence type="inferred from homology"/>
<accession>A0A220IGG9</accession>
<organism evidence="7 8">
    <name type="scientific">Giant panda anellovirus</name>
    <dbReference type="NCBI Taxonomy" id="2016460"/>
    <lineage>
        <taxon>Viruses</taxon>
        <taxon>Monodnaviria</taxon>
        <taxon>Shotokuvirae</taxon>
        <taxon>Commensaviricota</taxon>
        <taxon>Cardeaviricetes</taxon>
        <taxon>Sanitavirales</taxon>
        <taxon>Anelloviridae</taxon>
    </lineage>
</organism>
<reference evidence="8" key="1">
    <citation type="submission" date="2017-06" db="EMBL/GenBank/DDBJ databases">
        <title>Comparison of the viromes in a wild diseased and healthy captive giant pandas.</title>
        <authorList>
            <person name="Zhang W."/>
        </authorList>
    </citation>
    <scope>NUCLEOTIDE SEQUENCE [LARGE SCALE GENOMIC DNA]</scope>
    <source>
        <strain evidence="8">gpan20688</strain>
    </source>
</reference>
<protein>
    <recommendedName>
        <fullName evidence="6">Capsid protein</fullName>
    </recommendedName>
</protein>
<keyword evidence="3 6" id="KW-1140">T=1 icosahedral capsid protein</keyword>
<name>A0A220IGG9_9VIRU</name>
<evidence type="ECO:0000256" key="3">
    <source>
        <dbReference type="ARBA" id="ARBA00022431"/>
    </source>
</evidence>
<evidence type="ECO:0000256" key="4">
    <source>
        <dbReference type="ARBA" id="ARBA00022561"/>
    </source>
</evidence>
<dbReference type="EMBL" id="MF327541">
    <property type="protein sequence ID" value="ASH99082.1"/>
    <property type="molecule type" value="Genomic_DNA"/>
</dbReference>
<dbReference type="RefSeq" id="YP_009389430.1">
    <property type="nucleotide sequence ID" value="NC_035192.1"/>
</dbReference>
<dbReference type="GeneID" id="33349979"/>
<comment type="function">
    <text evidence="6">Self-assembles to form an icosahedral capsid.</text>
</comment>
<dbReference type="OrthoDB" id="11413at10239"/>
<sequence>MYHRRRSYRPRRHFFRHRRWRYPRRHWRRAWRRRYRRPRVRAIIQQQPRRKKILVVTGWEILGQIGSQLKYVYDDNTKKPRVEVINIAPMNKQVKYLMGMIPQGLANTCSDTWTDGMKRREEGGLGMTGPTHWDFVGGWGYAKFDLQSLILRNLLGMNRFSENIRTYTHIKFLKFKIQLVPGPSVDYLFRIQQHRGPQDWEEPLLHPAHLLNMPFVTWVQSIKRSKCCRMKVLRRRAGTDLNGWYDMESFRNYELFSYMWSAFDPNNPLGKNPILPGDTGGASTTTKWWNDDWMRARQSPRDQKISINMKLDWTQRNTYDNNFVKSIDPEQLTNETTNFWDWLLGKSPPQGKSSPFVPPILSSEYVNTLWFRYKFYFQIGGASISREAISWPLRETTDNTVPCGVAGCPYCIKKGDTDEHGILKEKALERITESPERRKKRLVEKLSRALRQRRKRKRITWWDEGKAEEYVGTPHTHPKNFKNKCIRRLATRLGL</sequence>
<evidence type="ECO:0000256" key="5">
    <source>
        <dbReference type="ARBA" id="ARBA00022844"/>
    </source>
</evidence>
<dbReference type="Pfam" id="PF02956">
    <property type="entry name" value="TT_ORF1"/>
    <property type="match status" value="1"/>
</dbReference>
<evidence type="ECO:0000256" key="6">
    <source>
        <dbReference type="RuleBase" id="RU361230"/>
    </source>
</evidence>
<dbReference type="GO" id="GO:0039615">
    <property type="term" value="C:T=1 icosahedral viral capsid"/>
    <property type="evidence" value="ECO:0007669"/>
    <property type="project" value="UniProtKB-UniRule"/>
</dbReference>
<evidence type="ECO:0000313" key="8">
    <source>
        <dbReference type="Proteomes" id="UP000204464"/>
    </source>
</evidence>
<evidence type="ECO:0000256" key="2">
    <source>
        <dbReference type="ARBA" id="ARBA00006131"/>
    </source>
</evidence>
<keyword evidence="8" id="KW-1185">Reference proteome</keyword>
<evidence type="ECO:0000313" key="7">
    <source>
        <dbReference type="EMBL" id="ASH99082.1"/>
    </source>
</evidence>
<evidence type="ECO:0000256" key="1">
    <source>
        <dbReference type="ARBA" id="ARBA00004328"/>
    </source>
</evidence>
<dbReference type="InterPro" id="IPR004219">
    <property type="entry name" value="TTvirus_Unk"/>
</dbReference>